<dbReference type="CDD" id="cd06261">
    <property type="entry name" value="TM_PBP2"/>
    <property type="match status" value="1"/>
</dbReference>
<evidence type="ECO:0000256" key="3">
    <source>
        <dbReference type="ARBA" id="ARBA00022475"/>
    </source>
</evidence>
<dbReference type="SUPFAM" id="SSF161098">
    <property type="entry name" value="MetI-like"/>
    <property type="match status" value="1"/>
</dbReference>
<dbReference type="Proteomes" id="UP000886804">
    <property type="component" value="Unassembled WGS sequence"/>
</dbReference>
<dbReference type="PANTHER" id="PTHR43744:SF12">
    <property type="entry name" value="ABC TRANSPORTER PERMEASE PROTEIN MG189-RELATED"/>
    <property type="match status" value="1"/>
</dbReference>
<keyword evidence="6 7" id="KW-0472">Membrane</keyword>
<dbReference type="PROSITE" id="PS50928">
    <property type="entry name" value="ABC_TM1"/>
    <property type="match status" value="1"/>
</dbReference>
<keyword evidence="4 7" id="KW-0812">Transmembrane</keyword>
<dbReference type="Gene3D" id="1.10.3720.10">
    <property type="entry name" value="MetI-like"/>
    <property type="match status" value="1"/>
</dbReference>
<proteinExistence type="inferred from homology"/>
<evidence type="ECO:0000259" key="8">
    <source>
        <dbReference type="PROSITE" id="PS50928"/>
    </source>
</evidence>
<protein>
    <submittedName>
        <fullName evidence="9">Carbohydrate ABC transporter permease</fullName>
    </submittedName>
</protein>
<evidence type="ECO:0000256" key="1">
    <source>
        <dbReference type="ARBA" id="ARBA00004651"/>
    </source>
</evidence>
<dbReference type="GO" id="GO:0055085">
    <property type="term" value="P:transmembrane transport"/>
    <property type="evidence" value="ECO:0007669"/>
    <property type="project" value="InterPro"/>
</dbReference>
<feature type="transmembrane region" description="Helical" evidence="7">
    <location>
        <begin position="154"/>
        <end position="171"/>
    </location>
</feature>
<organism evidence="9 10">
    <name type="scientific">Candidatus Enterocloster faecavium</name>
    <dbReference type="NCBI Taxonomy" id="2838560"/>
    <lineage>
        <taxon>Bacteria</taxon>
        <taxon>Bacillati</taxon>
        <taxon>Bacillota</taxon>
        <taxon>Clostridia</taxon>
        <taxon>Lachnospirales</taxon>
        <taxon>Lachnospiraceae</taxon>
        <taxon>Enterocloster</taxon>
    </lineage>
</organism>
<keyword evidence="3" id="KW-1003">Cell membrane</keyword>
<dbReference type="GO" id="GO:0005886">
    <property type="term" value="C:plasma membrane"/>
    <property type="evidence" value="ECO:0007669"/>
    <property type="project" value="UniProtKB-SubCell"/>
</dbReference>
<feature type="transmembrane region" description="Helical" evidence="7">
    <location>
        <begin position="105"/>
        <end position="126"/>
    </location>
</feature>
<evidence type="ECO:0000256" key="2">
    <source>
        <dbReference type="ARBA" id="ARBA00022448"/>
    </source>
</evidence>
<dbReference type="AlphaFoldDB" id="A0A9D2RMR7"/>
<evidence type="ECO:0000256" key="4">
    <source>
        <dbReference type="ARBA" id="ARBA00022692"/>
    </source>
</evidence>
<evidence type="ECO:0000256" key="5">
    <source>
        <dbReference type="ARBA" id="ARBA00022989"/>
    </source>
</evidence>
<dbReference type="Pfam" id="PF00528">
    <property type="entry name" value="BPD_transp_1"/>
    <property type="match status" value="1"/>
</dbReference>
<gene>
    <name evidence="9" type="ORF">H9716_13045</name>
</gene>
<feature type="transmembrane region" description="Helical" evidence="7">
    <location>
        <begin position="37"/>
        <end position="58"/>
    </location>
</feature>
<feature type="transmembrane region" description="Helical" evidence="7">
    <location>
        <begin position="67"/>
        <end position="85"/>
    </location>
</feature>
<dbReference type="InterPro" id="IPR035906">
    <property type="entry name" value="MetI-like_sf"/>
</dbReference>
<evidence type="ECO:0000313" key="10">
    <source>
        <dbReference type="Proteomes" id="UP000886804"/>
    </source>
</evidence>
<keyword evidence="2 7" id="KW-0813">Transport</keyword>
<dbReference type="EMBL" id="DWYS01000155">
    <property type="protein sequence ID" value="HJB08766.1"/>
    <property type="molecule type" value="Genomic_DNA"/>
</dbReference>
<evidence type="ECO:0000256" key="6">
    <source>
        <dbReference type="ARBA" id="ARBA00023136"/>
    </source>
</evidence>
<comment type="similarity">
    <text evidence="7">Belongs to the binding-protein-dependent transport system permease family.</text>
</comment>
<sequence length="241" mass="27503">MSDIFSNFFGLPKKVVFTNFTYVLQKPDYFIALKNSAIITGVSVVAMVLFLPMCSYAISRRRFNSRFYAFLYFFMVAGIFVPFQVKMLPMVKLMSQLGLLNRVGAIMLYIANSTCEGVFLMVGYLASMPTDLEEAAYIDGASTNQVFYRIVRPIMKPIISTVVIKNSLWIWNDYFMPSLVLNQSNLNRTLTLYQYSFRTENSTNFTIVFAVMLLSILPIFIVYCLFQKRIVAGMMEGAVKG</sequence>
<feature type="domain" description="ABC transmembrane type-1" evidence="8">
    <location>
        <begin position="33"/>
        <end position="226"/>
    </location>
</feature>
<name>A0A9D2RMR7_9FIRM</name>
<dbReference type="PANTHER" id="PTHR43744">
    <property type="entry name" value="ABC TRANSPORTER PERMEASE PROTEIN MG189-RELATED-RELATED"/>
    <property type="match status" value="1"/>
</dbReference>
<evidence type="ECO:0000256" key="7">
    <source>
        <dbReference type="RuleBase" id="RU363032"/>
    </source>
</evidence>
<keyword evidence="5 7" id="KW-1133">Transmembrane helix</keyword>
<dbReference type="InterPro" id="IPR000515">
    <property type="entry name" value="MetI-like"/>
</dbReference>
<comment type="subcellular location">
    <subcellularLocation>
        <location evidence="1 7">Cell membrane</location>
        <topology evidence="1 7">Multi-pass membrane protein</topology>
    </subcellularLocation>
</comment>
<evidence type="ECO:0000313" key="9">
    <source>
        <dbReference type="EMBL" id="HJB08766.1"/>
    </source>
</evidence>
<feature type="transmembrane region" description="Helical" evidence="7">
    <location>
        <begin position="205"/>
        <end position="226"/>
    </location>
</feature>
<reference evidence="9" key="2">
    <citation type="submission" date="2021-04" db="EMBL/GenBank/DDBJ databases">
        <authorList>
            <person name="Gilroy R."/>
        </authorList>
    </citation>
    <scope>NUCLEOTIDE SEQUENCE</scope>
    <source>
        <strain evidence="9">CHK188-4685</strain>
    </source>
</reference>
<reference evidence="9" key="1">
    <citation type="journal article" date="2021" name="PeerJ">
        <title>Extensive microbial diversity within the chicken gut microbiome revealed by metagenomics and culture.</title>
        <authorList>
            <person name="Gilroy R."/>
            <person name="Ravi A."/>
            <person name="Getino M."/>
            <person name="Pursley I."/>
            <person name="Horton D.L."/>
            <person name="Alikhan N.F."/>
            <person name="Baker D."/>
            <person name="Gharbi K."/>
            <person name="Hall N."/>
            <person name="Watson M."/>
            <person name="Adriaenssens E.M."/>
            <person name="Foster-Nyarko E."/>
            <person name="Jarju S."/>
            <person name="Secka A."/>
            <person name="Antonio M."/>
            <person name="Oren A."/>
            <person name="Chaudhuri R.R."/>
            <person name="La Ragione R."/>
            <person name="Hildebrand F."/>
            <person name="Pallen M.J."/>
        </authorList>
    </citation>
    <scope>NUCLEOTIDE SEQUENCE</scope>
    <source>
        <strain evidence="9">CHK188-4685</strain>
    </source>
</reference>
<comment type="caution">
    <text evidence="9">The sequence shown here is derived from an EMBL/GenBank/DDBJ whole genome shotgun (WGS) entry which is preliminary data.</text>
</comment>
<accession>A0A9D2RMR7</accession>